<evidence type="ECO:0000256" key="6">
    <source>
        <dbReference type="RuleBase" id="RU311113"/>
    </source>
</evidence>
<comment type="subunit">
    <text evidence="3">Forms a homohexamer that can probably bind six kinase subunits.</text>
</comment>
<keyword evidence="8" id="KW-1185">Reference proteome</keyword>
<keyword evidence="5 6" id="KW-0131">Cell cycle</keyword>
<dbReference type="Proteomes" id="UP001158576">
    <property type="component" value="Chromosome 1"/>
</dbReference>
<keyword evidence="4 6" id="KW-0132">Cell division</keyword>
<dbReference type="Pfam" id="PF01111">
    <property type="entry name" value="CKS"/>
    <property type="match status" value="1"/>
</dbReference>
<evidence type="ECO:0000256" key="5">
    <source>
        <dbReference type="ARBA" id="ARBA00023306"/>
    </source>
</evidence>
<name>A0ABN7SVD7_OIKDI</name>
<dbReference type="PRINTS" id="PR00296">
    <property type="entry name" value="CYCLINKINASE"/>
</dbReference>
<gene>
    <name evidence="7" type="ORF">OKIOD_LOCUS12045</name>
</gene>
<dbReference type="PANTHER" id="PTHR23415">
    <property type="entry name" value="CYCLIN-DEPENDENT KINASES REGULATORY SUBUNIT/60S RIBOSOME SUBUNIT BIOGENESIS PROTEIN NIP7"/>
    <property type="match status" value="1"/>
</dbReference>
<organism evidence="7 8">
    <name type="scientific">Oikopleura dioica</name>
    <name type="common">Tunicate</name>
    <dbReference type="NCBI Taxonomy" id="34765"/>
    <lineage>
        <taxon>Eukaryota</taxon>
        <taxon>Metazoa</taxon>
        <taxon>Chordata</taxon>
        <taxon>Tunicata</taxon>
        <taxon>Appendicularia</taxon>
        <taxon>Copelata</taxon>
        <taxon>Oikopleuridae</taxon>
        <taxon>Oikopleura</taxon>
    </lineage>
</organism>
<dbReference type="InterPro" id="IPR036858">
    <property type="entry name" value="Cyclin-dep_kinase_reg-sub_sf"/>
</dbReference>
<evidence type="ECO:0000313" key="7">
    <source>
        <dbReference type="EMBL" id="CAG5107357.1"/>
    </source>
</evidence>
<evidence type="ECO:0000313" key="8">
    <source>
        <dbReference type="Proteomes" id="UP001158576"/>
    </source>
</evidence>
<dbReference type="EMBL" id="OU015566">
    <property type="protein sequence ID" value="CAG5107357.1"/>
    <property type="molecule type" value="Genomic_DNA"/>
</dbReference>
<sequence length="76" mass="9206">MSGNSPFYSDKYDDGKYEYRHVHIPKEWVRMIPKGRCMTEDEWRDLGVQQSMGWVHYMVHEPEPHVLLFRRPLPSK</sequence>
<proteinExistence type="inferred from homology"/>
<evidence type="ECO:0000256" key="3">
    <source>
        <dbReference type="ARBA" id="ARBA00011253"/>
    </source>
</evidence>
<comment type="function">
    <text evidence="1 6">Binds to the catalytic subunit of the cyclin dependent kinases and is essential for their biological function.</text>
</comment>
<accession>A0ABN7SVD7</accession>
<dbReference type="PROSITE" id="PS00945">
    <property type="entry name" value="CKS_2"/>
    <property type="match status" value="1"/>
</dbReference>
<dbReference type="SUPFAM" id="SSF55637">
    <property type="entry name" value="Cell cycle regulatory proteins"/>
    <property type="match status" value="1"/>
</dbReference>
<reference evidence="7 8" key="1">
    <citation type="submission" date="2021-04" db="EMBL/GenBank/DDBJ databases">
        <authorList>
            <person name="Bliznina A."/>
        </authorList>
    </citation>
    <scope>NUCLEOTIDE SEQUENCE [LARGE SCALE GENOMIC DNA]</scope>
</reference>
<dbReference type="SMART" id="SM01084">
    <property type="entry name" value="CKS"/>
    <property type="match status" value="1"/>
</dbReference>
<evidence type="ECO:0000256" key="1">
    <source>
        <dbReference type="ARBA" id="ARBA00002449"/>
    </source>
</evidence>
<comment type="similarity">
    <text evidence="2 6">Belongs to the CKS family.</text>
</comment>
<evidence type="ECO:0000256" key="2">
    <source>
        <dbReference type="ARBA" id="ARBA00007782"/>
    </source>
</evidence>
<dbReference type="InterPro" id="IPR000789">
    <property type="entry name" value="Cyclin-dep_kinase_reg-sub"/>
</dbReference>
<evidence type="ECO:0000256" key="4">
    <source>
        <dbReference type="ARBA" id="ARBA00022618"/>
    </source>
</evidence>
<dbReference type="Gene3D" id="3.30.170.10">
    <property type="entry name" value="Cyclin-dependent kinase, regulatory subunit"/>
    <property type="match status" value="1"/>
</dbReference>
<protein>
    <recommendedName>
        <fullName evidence="6">Cyclin-dependent kinases regulatory subunit</fullName>
    </recommendedName>
</protein>